<evidence type="ECO:0000256" key="1">
    <source>
        <dbReference type="ARBA" id="ARBA00001096"/>
    </source>
</evidence>
<evidence type="ECO:0000313" key="8">
    <source>
        <dbReference type="EMBL" id="KAG5178206.1"/>
    </source>
</evidence>
<dbReference type="PANTHER" id="PTHR11122">
    <property type="entry name" value="APOSPORY-ASSOCIATED PROTEIN C-RELATED"/>
    <property type="match status" value="1"/>
</dbReference>
<dbReference type="GO" id="GO:0005975">
    <property type="term" value="P:carbohydrate metabolic process"/>
    <property type="evidence" value="ECO:0007669"/>
    <property type="project" value="InterPro"/>
</dbReference>
<dbReference type="OrthoDB" id="1659429at2759"/>
<dbReference type="GO" id="GO:0005737">
    <property type="term" value="C:cytoplasm"/>
    <property type="evidence" value="ECO:0007669"/>
    <property type="project" value="TreeGrafter"/>
</dbReference>
<dbReference type="Proteomes" id="UP000664859">
    <property type="component" value="Unassembled WGS sequence"/>
</dbReference>
<feature type="signal peptide" evidence="7">
    <location>
        <begin position="1"/>
        <end position="19"/>
    </location>
</feature>
<protein>
    <recommendedName>
        <fullName evidence="3 5">glucose-6-phosphate 1-epimerase</fullName>
        <ecNumber evidence="3 5">5.1.3.15</ecNumber>
    </recommendedName>
</protein>
<keyword evidence="4 5" id="KW-0413">Isomerase</keyword>
<evidence type="ECO:0000256" key="6">
    <source>
        <dbReference type="PIRSR" id="PIRSR016020-1"/>
    </source>
</evidence>
<reference evidence="8" key="1">
    <citation type="submission" date="2021-02" db="EMBL/GenBank/DDBJ databases">
        <title>First Annotated Genome of the Yellow-green Alga Tribonema minus.</title>
        <authorList>
            <person name="Mahan K.M."/>
        </authorList>
    </citation>
    <scope>NUCLEOTIDE SEQUENCE</scope>
    <source>
        <strain evidence="8">UTEX B ZZ1240</strain>
    </source>
</reference>
<dbReference type="PANTHER" id="PTHR11122:SF39">
    <property type="entry name" value="GLUCOSE-6-PHOSPHATE 1-EPIMERASE"/>
    <property type="match status" value="1"/>
</dbReference>
<dbReference type="CDD" id="cd09020">
    <property type="entry name" value="D-hex-6-P-epi_like"/>
    <property type="match status" value="1"/>
</dbReference>
<dbReference type="GO" id="GO:0030246">
    <property type="term" value="F:carbohydrate binding"/>
    <property type="evidence" value="ECO:0007669"/>
    <property type="project" value="UniProtKB-UniRule"/>
</dbReference>
<sequence>MKSQAVLAVLLCGVSQSQAFLGTPLAAKQAVARSTALRMQDETQGSLFHEDFENTKGVEVDESGPLRKILLNTSTGCEAEIYTLGACVTSFTVDGYDSLFVRPDAKLDGSKPISGGLPHCFPQFGPGKIQQHGFARNLEWELESSRPGASPSVTLKLTENEETLAMWPHKFQCLYTVTLSSSILCTTLKIKNTGNSAFDFQTALHSYFRTGDVEQTTVKNGAFLFASYLDKTASPPADSTWSTGDITISKPVDYVFSGVSGEVTVEDAAARRKLKIKNLAGYEDTIIWSPFGDDNMGYKNFICVESGKVTPQVLQPGEEWVGKMDLSPSSL</sequence>
<comment type="catalytic activity">
    <reaction evidence="1">
        <text>alpha-D-glucose 6-phosphate = beta-D-glucose 6-phosphate</text>
        <dbReference type="Rhea" id="RHEA:16249"/>
        <dbReference type="ChEBI" id="CHEBI:58225"/>
        <dbReference type="ChEBI" id="CHEBI:58247"/>
        <dbReference type="EC" id="5.1.3.15"/>
    </reaction>
</comment>
<comment type="caution">
    <text evidence="8">The sequence shown here is derived from an EMBL/GenBank/DDBJ whole genome shotgun (WGS) entry which is preliminary data.</text>
</comment>
<dbReference type="Pfam" id="PF01263">
    <property type="entry name" value="Aldose_epim"/>
    <property type="match status" value="1"/>
</dbReference>
<name>A0A835YNN9_9STRA</name>
<evidence type="ECO:0000256" key="5">
    <source>
        <dbReference type="PIRNR" id="PIRNR016020"/>
    </source>
</evidence>
<dbReference type="GO" id="GO:0047938">
    <property type="term" value="F:glucose-6-phosphate 1-epimerase activity"/>
    <property type="evidence" value="ECO:0007669"/>
    <property type="project" value="UniProtKB-UniRule"/>
</dbReference>
<feature type="active site" evidence="6">
    <location>
        <position position="305"/>
    </location>
</feature>
<keyword evidence="7" id="KW-0732">Signal</keyword>
<dbReference type="PIRSF" id="PIRSF016020">
    <property type="entry name" value="PHexose_mutarotase"/>
    <property type="match status" value="1"/>
</dbReference>
<evidence type="ECO:0000313" key="9">
    <source>
        <dbReference type="Proteomes" id="UP000664859"/>
    </source>
</evidence>
<dbReference type="InterPro" id="IPR014718">
    <property type="entry name" value="GH-type_carb-bd"/>
</dbReference>
<dbReference type="Gene3D" id="2.70.98.10">
    <property type="match status" value="1"/>
</dbReference>
<feature type="active site" evidence="6">
    <location>
        <position position="205"/>
    </location>
</feature>
<evidence type="ECO:0000256" key="3">
    <source>
        <dbReference type="ARBA" id="ARBA00012083"/>
    </source>
</evidence>
<keyword evidence="9" id="KW-1185">Reference proteome</keyword>
<evidence type="ECO:0000256" key="4">
    <source>
        <dbReference type="ARBA" id="ARBA00023235"/>
    </source>
</evidence>
<proteinExistence type="inferred from homology"/>
<dbReference type="InterPro" id="IPR011013">
    <property type="entry name" value="Gal_mutarotase_sf_dom"/>
</dbReference>
<dbReference type="InterPro" id="IPR025532">
    <property type="entry name" value="G6P_1-epimerase"/>
</dbReference>
<gene>
    <name evidence="8" type="ORF">JKP88DRAFT_201961</name>
</gene>
<organism evidence="8 9">
    <name type="scientific">Tribonema minus</name>
    <dbReference type="NCBI Taxonomy" id="303371"/>
    <lineage>
        <taxon>Eukaryota</taxon>
        <taxon>Sar</taxon>
        <taxon>Stramenopiles</taxon>
        <taxon>Ochrophyta</taxon>
        <taxon>PX clade</taxon>
        <taxon>Xanthophyceae</taxon>
        <taxon>Tribonematales</taxon>
        <taxon>Tribonemataceae</taxon>
        <taxon>Tribonema</taxon>
    </lineage>
</organism>
<feature type="chain" id="PRO_5032608819" description="glucose-6-phosphate 1-epimerase" evidence="7">
    <location>
        <begin position="20"/>
        <end position="331"/>
    </location>
</feature>
<accession>A0A835YNN9</accession>
<dbReference type="EMBL" id="JAFCMP010000517">
    <property type="protein sequence ID" value="KAG5178206.1"/>
    <property type="molecule type" value="Genomic_DNA"/>
</dbReference>
<dbReference type="InterPro" id="IPR008183">
    <property type="entry name" value="Aldose_1/G6P_1-epimerase"/>
</dbReference>
<dbReference type="SUPFAM" id="SSF74650">
    <property type="entry name" value="Galactose mutarotase-like"/>
    <property type="match status" value="1"/>
</dbReference>
<dbReference type="AlphaFoldDB" id="A0A835YNN9"/>
<comment type="similarity">
    <text evidence="2 5">Belongs to the glucose-6-phosphate 1-epimerase family.</text>
</comment>
<dbReference type="EC" id="5.1.3.15" evidence="3 5"/>
<evidence type="ECO:0000256" key="2">
    <source>
        <dbReference type="ARBA" id="ARBA00005866"/>
    </source>
</evidence>
<evidence type="ECO:0000256" key="7">
    <source>
        <dbReference type="SAM" id="SignalP"/>
    </source>
</evidence>